<keyword evidence="1" id="KW-0812">Transmembrane</keyword>
<protein>
    <recommendedName>
        <fullName evidence="2">Lnb N-terminal periplasmic domain-containing protein</fullName>
    </recommendedName>
</protein>
<gene>
    <name evidence="3" type="ORF">C5748_11100</name>
</gene>
<keyword evidence="1" id="KW-1133">Transmembrane helix</keyword>
<feature type="transmembrane region" description="Helical" evidence="1">
    <location>
        <begin position="67"/>
        <end position="84"/>
    </location>
</feature>
<accession>A0A2S9IRX0</accession>
<reference evidence="3 4" key="1">
    <citation type="submission" date="2018-02" db="EMBL/GenBank/DDBJ databases">
        <title>The draft genome of Phyllobacterium sp. 1N-3.</title>
        <authorList>
            <person name="Liu L."/>
            <person name="Li L."/>
            <person name="Zhang X."/>
            <person name="Wang T."/>
            <person name="Liang L."/>
        </authorList>
    </citation>
    <scope>NUCLEOTIDE SEQUENCE [LARGE SCALE GENOMIC DNA]</scope>
    <source>
        <strain evidence="3 4">1N-3</strain>
    </source>
</reference>
<evidence type="ECO:0000313" key="3">
    <source>
        <dbReference type="EMBL" id="PRD43266.1"/>
    </source>
</evidence>
<proteinExistence type="predicted"/>
<keyword evidence="4" id="KW-1185">Reference proteome</keyword>
<organism evidence="3 4">
    <name type="scientific">Phyllobacterium phragmitis</name>
    <dbReference type="NCBI Taxonomy" id="2670329"/>
    <lineage>
        <taxon>Bacteria</taxon>
        <taxon>Pseudomonadati</taxon>
        <taxon>Pseudomonadota</taxon>
        <taxon>Alphaproteobacteria</taxon>
        <taxon>Hyphomicrobiales</taxon>
        <taxon>Phyllobacteriaceae</taxon>
        <taxon>Phyllobacterium</taxon>
    </lineage>
</organism>
<evidence type="ECO:0000313" key="4">
    <source>
        <dbReference type="Proteomes" id="UP000239434"/>
    </source>
</evidence>
<dbReference type="Proteomes" id="UP000239434">
    <property type="component" value="Unassembled WGS sequence"/>
</dbReference>
<evidence type="ECO:0000259" key="2">
    <source>
        <dbReference type="Pfam" id="PF13387"/>
    </source>
</evidence>
<keyword evidence="1" id="KW-0472">Membrane</keyword>
<dbReference type="RefSeq" id="WP_105742012.1">
    <property type="nucleotide sequence ID" value="NZ_PVBR01000007.1"/>
</dbReference>
<sequence length="330" mass="36868">MTTIFASALRLAGRALLFLLIACCFLWGGFALWYQLPFGESGRIAALIVWGGLSLVILAAQFTSRRRLSLFAVGLAMLTLFGWWSTIKPSLTRDWAPDVEHTVTGTVDGNRATLHNVRHFDWRTASDFTPRWETDTYDLDTIETVDLFLSYWAGPAIAHTLVSFGFADGRHLVFSAEIRKTRNEAFSEIGGFFKEFELAMIAADESDIIRVRSNIRGEHVYRYPIKIDAAPRRQLFLLYLDTANRLAKKPAFYNTITANCTTVVFDMARTINPGFPLDYRVLLSGYLPGYLYDEGLIANGSPLAEVERQAAIGARALGGADGYSARIRGR</sequence>
<comment type="caution">
    <text evidence="3">The sequence shown here is derived from an EMBL/GenBank/DDBJ whole genome shotgun (WGS) entry which is preliminary data.</text>
</comment>
<dbReference type="InterPro" id="IPR025178">
    <property type="entry name" value="Lnb_N"/>
</dbReference>
<evidence type="ECO:0000256" key="1">
    <source>
        <dbReference type="SAM" id="Phobius"/>
    </source>
</evidence>
<feature type="transmembrane region" description="Helical" evidence="1">
    <location>
        <begin position="41"/>
        <end position="60"/>
    </location>
</feature>
<dbReference type="AlphaFoldDB" id="A0A2S9IRX0"/>
<dbReference type="EMBL" id="PVBR01000007">
    <property type="protein sequence ID" value="PRD43266.1"/>
    <property type="molecule type" value="Genomic_DNA"/>
</dbReference>
<dbReference type="Pfam" id="PF13387">
    <property type="entry name" value="Lnb_N"/>
    <property type="match status" value="1"/>
</dbReference>
<feature type="domain" description="Lnb N-terminal periplasmic" evidence="2">
    <location>
        <begin position="129"/>
        <end position="284"/>
    </location>
</feature>
<name>A0A2S9IRX0_9HYPH</name>